<accession>A0A6B8LZR1</accession>
<evidence type="ECO:0008006" key="4">
    <source>
        <dbReference type="Google" id="ProtNLM"/>
    </source>
</evidence>
<gene>
    <name evidence="2" type="ORF">F7D14_10945</name>
</gene>
<dbReference type="EMBL" id="CP044331">
    <property type="protein sequence ID" value="QGM97937.1"/>
    <property type="molecule type" value="Genomic_DNA"/>
</dbReference>
<evidence type="ECO:0000313" key="2">
    <source>
        <dbReference type="EMBL" id="QGM97937.1"/>
    </source>
</evidence>
<name>A0A6B8LZR1_9HYPH</name>
<dbReference type="KEGG" id="mpar:F7D14_10945"/>
<evidence type="ECO:0000256" key="1">
    <source>
        <dbReference type="SAM" id="MobiDB-lite"/>
    </source>
</evidence>
<dbReference type="Gene3D" id="2.180.10.10">
    <property type="entry name" value="RHS repeat-associated core"/>
    <property type="match status" value="1"/>
</dbReference>
<sequence length="160" mass="17290">MQPDPLGLTGGRNLYAYADASPLAKIDPDGQFVWVIPAFIPSIPSIIPAIPWIGSAAGAAGIGWLWWNAPPNDQPDDNIPDKKQPQRPSKTPNEGEPGSCHVNPGSGQERTYGPDGQPLYDVDYDHDHGQGVPHAHNWVDGIRGEGYPVSPWPRGRVKGF</sequence>
<organism evidence="2 3">
    <name type="scientific">Methylocystis parvus</name>
    <dbReference type="NCBI Taxonomy" id="134"/>
    <lineage>
        <taxon>Bacteria</taxon>
        <taxon>Pseudomonadati</taxon>
        <taxon>Pseudomonadota</taxon>
        <taxon>Alphaproteobacteria</taxon>
        <taxon>Hyphomicrobiales</taxon>
        <taxon>Methylocystaceae</taxon>
        <taxon>Methylocystis</taxon>
    </lineage>
</organism>
<dbReference type="AlphaFoldDB" id="A0A6B8LZR1"/>
<protein>
    <recommendedName>
        <fullName evidence="4">RHS repeat-associated core domain-containing protein</fullName>
    </recommendedName>
</protein>
<evidence type="ECO:0000313" key="3">
    <source>
        <dbReference type="Proteomes" id="UP000422569"/>
    </source>
</evidence>
<feature type="region of interest" description="Disordered" evidence="1">
    <location>
        <begin position="67"/>
        <end position="160"/>
    </location>
</feature>
<proteinExistence type="predicted"/>
<reference evidence="2 3" key="1">
    <citation type="submission" date="2019-09" db="EMBL/GenBank/DDBJ databases">
        <title>Isolation and complete genome sequencing of Methylocystis species.</title>
        <authorList>
            <person name="Rumah B.L."/>
            <person name="Stead C.E."/>
            <person name="Stevens B.C."/>
            <person name="Minton N.P."/>
            <person name="Grosse-Honebrink A."/>
            <person name="Zhang Y."/>
        </authorList>
    </citation>
    <scope>NUCLEOTIDE SEQUENCE [LARGE SCALE GENOMIC DNA]</scope>
    <source>
        <strain evidence="2 3">BRCS2</strain>
    </source>
</reference>
<keyword evidence="3" id="KW-1185">Reference proteome</keyword>
<dbReference type="Proteomes" id="UP000422569">
    <property type="component" value="Chromosome"/>
</dbReference>